<dbReference type="Proteomes" id="UP000261166">
    <property type="component" value="Unassembled WGS sequence"/>
</dbReference>
<evidence type="ECO:0000313" key="2">
    <source>
        <dbReference type="EMBL" id="RGE64062.1"/>
    </source>
</evidence>
<evidence type="ECO:0008006" key="6">
    <source>
        <dbReference type="Google" id="ProtNLM"/>
    </source>
</evidence>
<feature type="transmembrane region" description="Helical" evidence="1">
    <location>
        <begin position="64"/>
        <end position="84"/>
    </location>
</feature>
<feature type="transmembrane region" description="Helical" evidence="1">
    <location>
        <begin position="231"/>
        <end position="252"/>
    </location>
</feature>
<dbReference type="Proteomes" id="UP000260812">
    <property type="component" value="Unassembled WGS sequence"/>
</dbReference>
<comment type="caution">
    <text evidence="2">The sequence shown here is derived from an EMBL/GenBank/DDBJ whole genome shotgun (WGS) entry which is preliminary data.</text>
</comment>
<keyword evidence="1" id="KW-0472">Membrane</keyword>
<feature type="transmembrane region" description="Helical" evidence="1">
    <location>
        <begin position="12"/>
        <end position="30"/>
    </location>
</feature>
<feature type="transmembrane region" description="Helical" evidence="1">
    <location>
        <begin position="162"/>
        <end position="182"/>
    </location>
</feature>
<keyword evidence="4" id="KW-1185">Reference proteome</keyword>
<evidence type="ECO:0000313" key="5">
    <source>
        <dbReference type="Proteomes" id="UP000261166"/>
    </source>
</evidence>
<evidence type="ECO:0000256" key="1">
    <source>
        <dbReference type="SAM" id="Phobius"/>
    </source>
</evidence>
<dbReference type="AlphaFoldDB" id="A0A3E3IAJ7"/>
<dbReference type="RefSeq" id="WP_025489877.1">
    <property type="nucleotide sequence ID" value="NZ_JBKUNB010000036.1"/>
</dbReference>
<reference evidence="2 5" key="1">
    <citation type="submission" date="2018-08" db="EMBL/GenBank/DDBJ databases">
        <title>A genome reference for cultivated species of the human gut microbiota.</title>
        <authorList>
            <person name="Zou Y."/>
            <person name="Xue W."/>
            <person name="Luo G."/>
        </authorList>
    </citation>
    <scope>NUCLEOTIDE SEQUENCE [LARGE SCALE GENOMIC DNA]</scope>
    <source>
        <strain evidence="3 5">AF26-4BH</strain>
        <strain evidence="2">TF05-5AC</strain>
    </source>
</reference>
<evidence type="ECO:0000313" key="4">
    <source>
        <dbReference type="Proteomes" id="UP000260812"/>
    </source>
</evidence>
<evidence type="ECO:0000313" key="3">
    <source>
        <dbReference type="EMBL" id="RGE71163.1"/>
    </source>
</evidence>
<dbReference type="EMBL" id="QVLU01000011">
    <property type="protein sequence ID" value="RGE71163.1"/>
    <property type="molecule type" value="Genomic_DNA"/>
</dbReference>
<keyword evidence="1" id="KW-0812">Transmembrane</keyword>
<feature type="transmembrane region" description="Helical" evidence="1">
    <location>
        <begin position="124"/>
        <end position="142"/>
    </location>
</feature>
<feature type="transmembrane region" description="Helical" evidence="1">
    <location>
        <begin position="340"/>
        <end position="361"/>
    </location>
</feature>
<protein>
    <recommendedName>
        <fullName evidence="6">O-antigen ligase domain-containing protein</fullName>
    </recommendedName>
</protein>
<keyword evidence="1" id="KW-1133">Transmembrane helix</keyword>
<dbReference type="GeneID" id="97985882"/>
<name>A0A3E3IAJ7_9FIRM</name>
<feature type="transmembrane region" description="Helical" evidence="1">
    <location>
        <begin position="203"/>
        <end position="225"/>
    </location>
</feature>
<gene>
    <name evidence="3" type="ORF">DWY69_13255</name>
    <name evidence="2" type="ORF">DXC51_03015</name>
</gene>
<dbReference type="EMBL" id="QVLV01000002">
    <property type="protein sequence ID" value="RGE64062.1"/>
    <property type="molecule type" value="Genomic_DNA"/>
</dbReference>
<accession>A0A3E3IAJ7</accession>
<feature type="transmembrane region" description="Helical" evidence="1">
    <location>
        <begin position="381"/>
        <end position="397"/>
    </location>
</feature>
<dbReference type="OrthoDB" id="3229240at2"/>
<sequence>MKIKIPKIRDNLLVYIILWNILSAVLIAFLGVPRSILYFTDALNAWLFLSAFRSQRYSMTKQPVFLWVILFIVIGIMGSIINLTSPILTIWGIRQTSRYLFFFYSCAIFMTEKNIRTILKVIEIIFWISVPLCTYEGLFVTYPQGTIVGDMVGGIYYRTGSANAPLNIILVVYSVYIILWCLDGKISFKKMIITVAAGMWMAILAELKLFIVEMLVVIVVAMIISKVSWKTITLFIVGILAFNIIITGFVSINARGRSYYTNDLFSFESMIKYATRTEGYDGVGDLNRFTAIQELIDKFFRNDLFGLLFGYGIGSAEYSKSNEMLTSTFYNQYGYLHYQYFTHAFVFIETGLLGLISYLMIFISSLKRGIKVLKGTQWKKFYMITVMIMVFLVFYNTTMRNEFCAYILYAILAIPFAVKNCNYETYNEDNNYEGDRI</sequence>
<proteinExistence type="predicted"/>
<organism evidence="2 4">
    <name type="scientific">Eisenbergiella massiliensis</name>
    <dbReference type="NCBI Taxonomy" id="1720294"/>
    <lineage>
        <taxon>Bacteria</taxon>
        <taxon>Bacillati</taxon>
        <taxon>Bacillota</taxon>
        <taxon>Clostridia</taxon>
        <taxon>Lachnospirales</taxon>
        <taxon>Lachnospiraceae</taxon>
        <taxon>Eisenbergiella</taxon>
    </lineage>
</organism>